<evidence type="ECO:0000256" key="7">
    <source>
        <dbReference type="ARBA" id="ARBA00023136"/>
    </source>
</evidence>
<dbReference type="CDD" id="cd03257">
    <property type="entry name" value="ABC_NikE_OppD_transporters"/>
    <property type="match status" value="2"/>
</dbReference>
<dbReference type="AlphaFoldDB" id="A0A085TV00"/>
<feature type="compositionally biased region" description="Basic and acidic residues" evidence="8">
    <location>
        <begin position="537"/>
        <end position="546"/>
    </location>
</feature>
<keyword evidence="4" id="KW-1003">Cell membrane</keyword>
<feature type="domain" description="ABC transporter" evidence="9">
    <location>
        <begin position="7"/>
        <end position="257"/>
    </location>
</feature>
<dbReference type="InterPro" id="IPR017871">
    <property type="entry name" value="ABC_transporter-like_CS"/>
</dbReference>
<evidence type="ECO:0000256" key="3">
    <source>
        <dbReference type="ARBA" id="ARBA00022448"/>
    </source>
</evidence>
<evidence type="ECO:0000256" key="5">
    <source>
        <dbReference type="ARBA" id="ARBA00022741"/>
    </source>
</evidence>
<dbReference type="PANTHER" id="PTHR43297">
    <property type="entry name" value="OLIGOPEPTIDE TRANSPORT ATP-BINDING PROTEIN APPD"/>
    <property type="match status" value="1"/>
</dbReference>
<dbReference type="Pfam" id="PF00005">
    <property type="entry name" value="ABC_tran"/>
    <property type="match status" value="2"/>
</dbReference>
<comment type="subcellular location">
    <subcellularLocation>
        <location evidence="1">Cell inner membrane</location>
        <topology evidence="1">Peripheral membrane protein</topology>
    </subcellularLocation>
</comment>
<evidence type="ECO:0000313" key="10">
    <source>
        <dbReference type="EMBL" id="KFE34547.1"/>
    </source>
</evidence>
<evidence type="ECO:0000259" key="9">
    <source>
        <dbReference type="PROSITE" id="PS50893"/>
    </source>
</evidence>
<dbReference type="GO" id="GO:0015833">
    <property type="term" value="P:peptide transport"/>
    <property type="evidence" value="ECO:0007669"/>
    <property type="project" value="InterPro"/>
</dbReference>
<dbReference type="Proteomes" id="UP000028607">
    <property type="component" value="Unassembled WGS sequence"/>
</dbReference>
<dbReference type="InterPro" id="IPR050388">
    <property type="entry name" value="ABC_Ni/Peptide_Import"/>
</dbReference>
<dbReference type="Pfam" id="PF08352">
    <property type="entry name" value="oligo_HPY"/>
    <property type="match status" value="2"/>
</dbReference>
<sequence>MSRAPLLSVQNLSLAFGSHTALSGLSFDIARGETVALVGESGSGKSATALALMRLIEREGGRLTGGRIHLEGEDPIEITALDQRRMQQVRGNRISMVFQEPMTALNPVMTLGEQVAEVLRLHQGLDRLTALRAAHDAFERVNIPEPARRLTQYPHELSGGLRQRVMIAMALACQPDLLIADEPTTALDVTTQAEILALIKRLQTESGMAVLFITHDMGVVAEIADRVVVLRQGQQIETGPVEQIFADPQADYTRTLMAATPKLGSGAPRPLPGTAKPLLEVDRLSVRFPVTRSMPGRPGLDYHAVNNVSLTLRPGETLGLVGESGCGKSTLARTLLGLEHAAGGRVRIEGQEITRLTAHELRPLRSRMQMVFQDPFASLNPRLPVWDLITEPAHIRAPMSRAERRAMAGELLERVGLEAEAMDRFPHQFSGGQRQRLCICRALSVRPALIVADEAVSALDVSVARQITDLIARLQKEDGVSFLFISHDIAVVERVCHRIAVMWAGQVVETGPTEEVLRNPQHPYTQRLLAAVPVPDPARRHDERPDITAPEAPKLLLPSGEAPAPYEMVAVSDEHFVAARDRASALLIGMPPAKRREAGAGSATSRGVSASQLDRV</sequence>
<dbReference type="InterPro" id="IPR003593">
    <property type="entry name" value="AAA+_ATPase"/>
</dbReference>
<dbReference type="InterPro" id="IPR027417">
    <property type="entry name" value="P-loop_NTPase"/>
</dbReference>
<dbReference type="PROSITE" id="PS50893">
    <property type="entry name" value="ABC_TRANSPORTER_2"/>
    <property type="match status" value="2"/>
</dbReference>
<dbReference type="InterPro" id="IPR003439">
    <property type="entry name" value="ABC_transporter-like_ATP-bd"/>
</dbReference>
<dbReference type="NCBIfam" id="NF008453">
    <property type="entry name" value="PRK11308.1"/>
    <property type="match status" value="2"/>
</dbReference>
<dbReference type="GO" id="GO:0005524">
    <property type="term" value="F:ATP binding"/>
    <property type="evidence" value="ECO:0007669"/>
    <property type="project" value="UniProtKB-KW"/>
</dbReference>
<reference evidence="10 11" key="2">
    <citation type="journal article" date="2015" name="Antonie Van Leeuwenhoek">
        <title>Thioclava indica sp. nov., isolated from surface seawater of the Indian Ocean.</title>
        <authorList>
            <person name="Liu Y."/>
            <person name="Lai Q."/>
            <person name="Du J."/>
            <person name="Xu H."/>
            <person name="Jiang L."/>
            <person name="Shao Z."/>
        </authorList>
    </citation>
    <scope>NUCLEOTIDE SEQUENCE [LARGE SCALE GENOMIC DNA]</scope>
    <source>
        <strain evidence="10 11">13D2W-2</strain>
    </source>
</reference>
<dbReference type="EMBL" id="AQRC01000009">
    <property type="protein sequence ID" value="KFE34547.1"/>
    <property type="molecule type" value="Genomic_DNA"/>
</dbReference>
<evidence type="ECO:0000256" key="1">
    <source>
        <dbReference type="ARBA" id="ARBA00004417"/>
    </source>
</evidence>
<gene>
    <name evidence="10" type="ORF">DW2_11870</name>
</gene>
<comment type="similarity">
    <text evidence="2">Belongs to the ABC transporter superfamily.</text>
</comment>
<evidence type="ECO:0000313" key="11">
    <source>
        <dbReference type="Proteomes" id="UP000028607"/>
    </source>
</evidence>
<dbReference type="PROSITE" id="PS00211">
    <property type="entry name" value="ABC_TRANSPORTER_1"/>
    <property type="match status" value="1"/>
</dbReference>
<accession>A0A085TV00</accession>
<protein>
    <submittedName>
        <fullName evidence="10">Peptide ABC transporter ATPase</fullName>
    </submittedName>
</protein>
<dbReference type="Gene3D" id="3.40.50.300">
    <property type="entry name" value="P-loop containing nucleotide triphosphate hydrolases"/>
    <property type="match status" value="2"/>
</dbReference>
<dbReference type="STRING" id="1317124.DW2_11870"/>
<evidence type="ECO:0000256" key="8">
    <source>
        <dbReference type="SAM" id="MobiDB-lite"/>
    </source>
</evidence>
<dbReference type="PATRIC" id="fig|1317124.6.peg.2402"/>
<keyword evidence="6" id="KW-0067">ATP-binding</keyword>
<evidence type="ECO:0000256" key="6">
    <source>
        <dbReference type="ARBA" id="ARBA00022840"/>
    </source>
</evidence>
<reference evidence="11" key="1">
    <citation type="submission" date="2013-04" db="EMBL/GenBank/DDBJ databases">
        <title>Thioclava sp. 13D2W-2 Genome Sequencing.</title>
        <authorList>
            <person name="Lai Q."/>
            <person name="Li G."/>
            <person name="Shao Z."/>
        </authorList>
    </citation>
    <scope>NUCLEOTIDE SEQUENCE [LARGE SCALE GENOMIC DNA]</scope>
    <source>
        <strain evidence="11">13D2W-2</strain>
    </source>
</reference>
<keyword evidence="3" id="KW-0813">Transport</keyword>
<dbReference type="SUPFAM" id="SSF52540">
    <property type="entry name" value="P-loop containing nucleoside triphosphate hydrolases"/>
    <property type="match status" value="2"/>
</dbReference>
<feature type="domain" description="ABC transporter" evidence="9">
    <location>
        <begin position="279"/>
        <end position="529"/>
    </location>
</feature>
<evidence type="ECO:0000256" key="2">
    <source>
        <dbReference type="ARBA" id="ARBA00005417"/>
    </source>
</evidence>
<evidence type="ECO:0000256" key="4">
    <source>
        <dbReference type="ARBA" id="ARBA00022475"/>
    </source>
</evidence>
<dbReference type="FunFam" id="3.40.50.300:FF:000016">
    <property type="entry name" value="Oligopeptide ABC transporter ATP-binding component"/>
    <property type="match status" value="2"/>
</dbReference>
<organism evidence="10 11">
    <name type="scientific">Thioclava atlantica</name>
    <dbReference type="NCBI Taxonomy" id="1317124"/>
    <lineage>
        <taxon>Bacteria</taxon>
        <taxon>Pseudomonadati</taxon>
        <taxon>Pseudomonadota</taxon>
        <taxon>Alphaproteobacteria</taxon>
        <taxon>Rhodobacterales</taxon>
        <taxon>Paracoccaceae</taxon>
        <taxon>Thioclava</taxon>
    </lineage>
</organism>
<dbReference type="RefSeq" id="WP_081874966.1">
    <property type="nucleotide sequence ID" value="NZ_AQRC01000009.1"/>
</dbReference>
<keyword evidence="5" id="KW-0547">Nucleotide-binding</keyword>
<dbReference type="PANTHER" id="PTHR43297:SF2">
    <property type="entry name" value="DIPEPTIDE TRANSPORT ATP-BINDING PROTEIN DPPD"/>
    <property type="match status" value="1"/>
</dbReference>
<dbReference type="InterPro" id="IPR013563">
    <property type="entry name" value="Oligopep_ABC_C"/>
</dbReference>
<keyword evidence="7" id="KW-0472">Membrane</keyword>
<comment type="caution">
    <text evidence="10">The sequence shown here is derived from an EMBL/GenBank/DDBJ whole genome shotgun (WGS) entry which is preliminary data.</text>
</comment>
<feature type="region of interest" description="Disordered" evidence="8">
    <location>
        <begin position="591"/>
        <end position="616"/>
    </location>
</feature>
<dbReference type="OrthoDB" id="9802264at2"/>
<feature type="region of interest" description="Disordered" evidence="8">
    <location>
        <begin position="536"/>
        <end position="558"/>
    </location>
</feature>
<name>A0A085TV00_9RHOB</name>
<dbReference type="eggNOG" id="COG4172">
    <property type="taxonomic scope" value="Bacteria"/>
</dbReference>
<keyword evidence="11" id="KW-1185">Reference proteome</keyword>
<dbReference type="GO" id="GO:0055085">
    <property type="term" value="P:transmembrane transport"/>
    <property type="evidence" value="ECO:0007669"/>
    <property type="project" value="UniProtKB-ARBA"/>
</dbReference>
<dbReference type="SMART" id="SM00382">
    <property type="entry name" value="AAA"/>
    <property type="match status" value="2"/>
</dbReference>
<dbReference type="NCBIfam" id="NF007739">
    <property type="entry name" value="PRK10419.1"/>
    <property type="match status" value="2"/>
</dbReference>
<dbReference type="GO" id="GO:0005886">
    <property type="term" value="C:plasma membrane"/>
    <property type="evidence" value="ECO:0007669"/>
    <property type="project" value="UniProtKB-SubCell"/>
</dbReference>
<feature type="compositionally biased region" description="Polar residues" evidence="8">
    <location>
        <begin position="602"/>
        <end position="616"/>
    </location>
</feature>
<proteinExistence type="inferred from homology"/>
<dbReference type="GO" id="GO:0016887">
    <property type="term" value="F:ATP hydrolysis activity"/>
    <property type="evidence" value="ECO:0007669"/>
    <property type="project" value="InterPro"/>
</dbReference>